<proteinExistence type="predicted"/>
<dbReference type="EMBL" id="BSOU01000003">
    <property type="protein sequence ID" value="GLR74621.1"/>
    <property type="molecule type" value="Genomic_DNA"/>
</dbReference>
<evidence type="ECO:0000313" key="2">
    <source>
        <dbReference type="Proteomes" id="UP001156660"/>
    </source>
</evidence>
<gene>
    <name evidence="1" type="ORF">GCM10007855_14950</name>
</gene>
<organism evidence="1 2">
    <name type="scientific">Aliivibrio sifiae</name>
    <dbReference type="NCBI Taxonomy" id="566293"/>
    <lineage>
        <taxon>Bacteria</taxon>
        <taxon>Pseudomonadati</taxon>
        <taxon>Pseudomonadota</taxon>
        <taxon>Gammaproteobacteria</taxon>
        <taxon>Vibrionales</taxon>
        <taxon>Vibrionaceae</taxon>
        <taxon>Aliivibrio</taxon>
    </lineage>
</organism>
<comment type="caution">
    <text evidence="1">The sequence shown here is derived from an EMBL/GenBank/DDBJ whole genome shotgun (WGS) entry which is preliminary data.</text>
</comment>
<keyword evidence="2" id="KW-1185">Reference proteome</keyword>
<name>A0ABQ6AF78_9GAMM</name>
<sequence>MKRCKFGRGQLNNKISNSGYLDRFLWYKTKLKIINFNAYIDCGYESKLYEFMIKRANETPIDM</sequence>
<evidence type="ECO:0000313" key="1">
    <source>
        <dbReference type="EMBL" id="GLR74621.1"/>
    </source>
</evidence>
<dbReference type="Proteomes" id="UP001156660">
    <property type="component" value="Unassembled WGS sequence"/>
</dbReference>
<reference evidence="2" key="1">
    <citation type="journal article" date="2019" name="Int. J. Syst. Evol. Microbiol.">
        <title>The Global Catalogue of Microorganisms (GCM) 10K type strain sequencing project: providing services to taxonomists for standard genome sequencing and annotation.</title>
        <authorList>
            <consortium name="The Broad Institute Genomics Platform"/>
            <consortium name="The Broad Institute Genome Sequencing Center for Infectious Disease"/>
            <person name="Wu L."/>
            <person name="Ma J."/>
        </authorList>
    </citation>
    <scope>NUCLEOTIDE SEQUENCE [LARGE SCALE GENOMIC DNA]</scope>
    <source>
        <strain evidence="2">NBRC 105001</strain>
    </source>
</reference>
<protein>
    <submittedName>
        <fullName evidence="1">Uncharacterized protein</fullName>
    </submittedName>
</protein>
<accession>A0ABQ6AF78</accession>